<reference evidence="4 5" key="1">
    <citation type="journal article" date="2021" name="Mar. Drugs">
        <title>Genome Reduction and Secondary Metabolism of the Marine Sponge-Associated Cyanobacterium Leptothoe.</title>
        <authorList>
            <person name="Konstantinou D."/>
            <person name="Popin R.V."/>
            <person name="Fewer D.P."/>
            <person name="Sivonen K."/>
            <person name="Gkelis S."/>
        </authorList>
    </citation>
    <scope>NUCLEOTIDE SEQUENCE [LARGE SCALE GENOMIC DNA]</scope>
    <source>
        <strain evidence="4 5">TAU-MAC 1615</strain>
    </source>
</reference>
<sequence length="227" mass="25443">MSDPQAQNPFPLTQDTSADHAHINDDKAYWTQRTRVIQTLLEEKGFFTAAEVRREIEREDTITPMLGARLVARAWVDAQFKARLLADGKAACQEMDIDTVEINRLEVVENTPSVHHVVVCTLCSCYPRAILGYHPPSWYKSTAYRHRVVVDPRGVLGEEFGTMLPDDIEVRVMDSTADTRYLVIPVRPAGTDGWDEAALIPLVTRDSMIGVSFAEIPDNATKCNKIS</sequence>
<organism evidence="4 5">
    <name type="scientific">Leptothoe kymatousa TAU-MAC 1615</name>
    <dbReference type="NCBI Taxonomy" id="2364775"/>
    <lineage>
        <taxon>Bacteria</taxon>
        <taxon>Bacillati</taxon>
        <taxon>Cyanobacteriota</taxon>
        <taxon>Cyanophyceae</taxon>
        <taxon>Nodosilineales</taxon>
        <taxon>Cymatolegaceae</taxon>
        <taxon>Leptothoe</taxon>
        <taxon>Leptothoe kymatousa</taxon>
    </lineage>
</organism>
<keyword evidence="5" id="KW-1185">Reference proteome</keyword>
<dbReference type="SUPFAM" id="SSF56209">
    <property type="entry name" value="Nitrile hydratase alpha chain"/>
    <property type="match status" value="1"/>
</dbReference>
<feature type="domain" description="Nitrile hydratase alpha/Thiocyanate hydrolase gamma" evidence="3">
    <location>
        <begin position="30"/>
        <end position="211"/>
    </location>
</feature>
<proteinExistence type="inferred from homology"/>
<dbReference type="Gene3D" id="3.90.330.10">
    <property type="entry name" value="Nitrile hydratase alpha /Thiocyanate hydrolase gamma"/>
    <property type="match status" value="1"/>
</dbReference>
<evidence type="ECO:0000256" key="2">
    <source>
        <dbReference type="ARBA" id="ARBA00022723"/>
    </source>
</evidence>
<dbReference type="Proteomes" id="UP001196661">
    <property type="component" value="Unassembled WGS sequence"/>
</dbReference>
<evidence type="ECO:0000313" key="4">
    <source>
        <dbReference type="EMBL" id="MBT9312248.1"/>
    </source>
</evidence>
<comment type="similarity">
    <text evidence="1">Belongs to the nitrile hydratase subunit alpha family.</text>
</comment>
<dbReference type="EMBL" id="JADOER010000006">
    <property type="protein sequence ID" value="MBT9312248.1"/>
    <property type="molecule type" value="Genomic_DNA"/>
</dbReference>
<protein>
    <submittedName>
        <fullName evidence="4">Nitrile hydratase subunit alpha</fullName>
    </submittedName>
</protein>
<name>A0ABS5Y328_9CYAN</name>
<dbReference type="PIRSF" id="PIRSF001426">
    <property type="entry name" value="NHase_alpha"/>
    <property type="match status" value="1"/>
</dbReference>
<dbReference type="RefSeq" id="WP_215618157.1">
    <property type="nucleotide sequence ID" value="NZ_JADOER010000006.1"/>
</dbReference>
<dbReference type="InterPro" id="IPR036648">
    <property type="entry name" value="CN_Hdrase_a/SCN_Hdrase_g_sf"/>
</dbReference>
<evidence type="ECO:0000259" key="3">
    <source>
        <dbReference type="Pfam" id="PF02979"/>
    </source>
</evidence>
<comment type="caution">
    <text evidence="4">The sequence shown here is derived from an EMBL/GenBank/DDBJ whole genome shotgun (WGS) entry which is preliminary data.</text>
</comment>
<accession>A0ABS5Y328</accession>
<dbReference type="Pfam" id="PF02979">
    <property type="entry name" value="NHase_alpha"/>
    <property type="match status" value="1"/>
</dbReference>
<evidence type="ECO:0000256" key="1">
    <source>
        <dbReference type="ARBA" id="ARBA00009363"/>
    </source>
</evidence>
<keyword evidence="2" id="KW-0479">Metal-binding</keyword>
<gene>
    <name evidence="4" type="ORF">IXB28_08530</name>
</gene>
<dbReference type="InterPro" id="IPR023900">
    <property type="entry name" value="CN_Hdrtase_asu/SCN_Hdrlase_gsu"/>
</dbReference>
<evidence type="ECO:0000313" key="5">
    <source>
        <dbReference type="Proteomes" id="UP001196661"/>
    </source>
</evidence>
<dbReference type="InterPro" id="IPR004232">
    <property type="entry name" value="CN_Hdrtase_a/SCN_Hdrlase_g"/>
</dbReference>